<dbReference type="Gene3D" id="2.10.220.10">
    <property type="entry name" value="Hormone Receptor, Insulin-like Growth Factor Receptor 1, Chain A, domain 2"/>
    <property type="match status" value="3"/>
</dbReference>
<dbReference type="Pfam" id="PF14843">
    <property type="entry name" value="GF_recep_IV"/>
    <property type="match status" value="1"/>
</dbReference>
<sequence>MSFLFFKKTLPIFFSSTAQYKRETCHPSCKTCLGGGKENCTTCPPGKQCVGDCPDGYFESMSQQECVRCHDDCALCDGPDIDDCTLCQSDKNVRYSGECLSECPSQTYYDETSKECKDCPSSCLTCSGSEPTSCVTCAEGRQKDATGHCVWYSECSPSSYKDQNGKCQQCHKHCHGCNGPGKDHCLSCNSPHFLLHNTCVPQCPEGYYVKDQDERLCGRCHFSCKTCTGHHSVECVTCKPGFFKQGETCVETCSEGSGKKTKPCSQISGVVSHPLIKKHHEVSRYPLSLSQSLCRGVAACPVQTMH</sequence>
<dbReference type="CDD" id="cd00064">
    <property type="entry name" value="FU"/>
    <property type="match status" value="5"/>
</dbReference>
<accession>A0A3Q2V814</accession>
<evidence type="ECO:0000313" key="3">
    <source>
        <dbReference type="Ensembl" id="ENSHBUP00000006849.1"/>
    </source>
</evidence>
<reference evidence="3" key="1">
    <citation type="submission" date="2025-08" db="UniProtKB">
        <authorList>
            <consortium name="Ensembl"/>
        </authorList>
    </citation>
    <scope>IDENTIFICATION</scope>
</reference>
<name>A0A3Q2V814_HAPBU</name>
<proteinExistence type="predicted"/>
<protein>
    <recommendedName>
        <fullName evidence="2">Growth factor receptor domain-containing protein</fullName>
    </recommendedName>
</protein>
<dbReference type="PANTHER" id="PTHR15332">
    <property type="entry name" value="PROPROTEIN CONVERTASE SUBTILISIN_KEXIN TYPE 5-LIKE"/>
    <property type="match status" value="1"/>
</dbReference>
<dbReference type="InterPro" id="IPR032778">
    <property type="entry name" value="GF_recep_IV"/>
</dbReference>
<keyword evidence="1" id="KW-0325">Glycoprotein</keyword>
<dbReference type="OMA" id="ANECNEP"/>
<dbReference type="SMART" id="SM00261">
    <property type="entry name" value="FU"/>
    <property type="match status" value="5"/>
</dbReference>
<dbReference type="STRING" id="8153.ENSHBUP00000006849"/>
<evidence type="ECO:0000259" key="2">
    <source>
        <dbReference type="Pfam" id="PF14843"/>
    </source>
</evidence>
<dbReference type="Proteomes" id="UP000264840">
    <property type="component" value="Unplaced"/>
</dbReference>
<keyword evidence="4" id="KW-1185">Reference proteome</keyword>
<dbReference type="AlphaFoldDB" id="A0A3Q2V814"/>
<dbReference type="InterPro" id="IPR009030">
    <property type="entry name" value="Growth_fac_rcpt_cys_sf"/>
</dbReference>
<dbReference type="GeneTree" id="ENSGT00940000176240"/>
<dbReference type="PANTHER" id="PTHR15332:SF175">
    <property type="entry name" value="PROPROTEIN CONVERTASE SUBTILISIN_KEXIN TYPE 5-LIKE"/>
    <property type="match status" value="1"/>
</dbReference>
<reference evidence="3" key="2">
    <citation type="submission" date="2025-09" db="UniProtKB">
        <authorList>
            <consortium name="Ensembl"/>
        </authorList>
    </citation>
    <scope>IDENTIFICATION</scope>
</reference>
<dbReference type="Ensembl" id="ENSHBUT00000004615.1">
    <property type="protein sequence ID" value="ENSHBUP00000006849.1"/>
    <property type="gene ID" value="ENSHBUG00000008318.1"/>
</dbReference>
<evidence type="ECO:0000256" key="1">
    <source>
        <dbReference type="ARBA" id="ARBA00023180"/>
    </source>
</evidence>
<feature type="domain" description="Growth factor receptor" evidence="2">
    <location>
        <begin position="176"/>
        <end position="259"/>
    </location>
</feature>
<dbReference type="SUPFAM" id="SSF57184">
    <property type="entry name" value="Growth factor receptor domain"/>
    <property type="match status" value="2"/>
</dbReference>
<dbReference type="InterPro" id="IPR006212">
    <property type="entry name" value="Furin_repeat"/>
</dbReference>
<organism evidence="3 4">
    <name type="scientific">Haplochromis burtoni</name>
    <name type="common">Burton's mouthbrooder</name>
    <name type="synonym">Chromis burtoni</name>
    <dbReference type="NCBI Taxonomy" id="8153"/>
    <lineage>
        <taxon>Eukaryota</taxon>
        <taxon>Metazoa</taxon>
        <taxon>Chordata</taxon>
        <taxon>Craniata</taxon>
        <taxon>Vertebrata</taxon>
        <taxon>Euteleostomi</taxon>
        <taxon>Actinopterygii</taxon>
        <taxon>Neopterygii</taxon>
        <taxon>Teleostei</taxon>
        <taxon>Neoteleostei</taxon>
        <taxon>Acanthomorphata</taxon>
        <taxon>Ovalentaria</taxon>
        <taxon>Cichlomorphae</taxon>
        <taxon>Cichliformes</taxon>
        <taxon>Cichlidae</taxon>
        <taxon>African cichlids</taxon>
        <taxon>Pseudocrenilabrinae</taxon>
        <taxon>Haplochromini</taxon>
        <taxon>Haplochromis</taxon>
    </lineage>
</organism>
<evidence type="ECO:0000313" key="4">
    <source>
        <dbReference type="Proteomes" id="UP000264840"/>
    </source>
</evidence>